<feature type="repeat" description="FG-GAP" evidence="15">
    <location>
        <begin position="592"/>
        <end position="652"/>
    </location>
</feature>
<reference evidence="18" key="2">
    <citation type="submission" date="2025-08" db="UniProtKB">
        <authorList>
            <consortium name="Ensembl"/>
        </authorList>
    </citation>
    <scope>IDENTIFICATION</scope>
</reference>
<keyword evidence="19" id="KW-1185">Reference proteome</keyword>
<dbReference type="GeneTree" id="ENSGT00940000156303"/>
<evidence type="ECO:0000256" key="3">
    <source>
        <dbReference type="ARBA" id="ARBA00022692"/>
    </source>
</evidence>
<evidence type="ECO:0000256" key="13">
    <source>
        <dbReference type="ARBA" id="ARBA00023170"/>
    </source>
</evidence>
<dbReference type="SUPFAM" id="SSF53300">
    <property type="entry name" value="vWA-like"/>
    <property type="match status" value="1"/>
</dbReference>
<dbReference type="SMART" id="SM00327">
    <property type="entry name" value="VWA"/>
    <property type="match status" value="1"/>
</dbReference>
<dbReference type="InterPro" id="IPR048286">
    <property type="entry name" value="Integrin_alpha_Ig-like_3"/>
</dbReference>
<dbReference type="PROSITE" id="PS51470">
    <property type="entry name" value="FG_GAP"/>
    <property type="match status" value="4"/>
</dbReference>
<dbReference type="FunFam" id="3.40.50.410:FF:000012">
    <property type="entry name" value="Integrin, alpha 10"/>
    <property type="match status" value="1"/>
</dbReference>
<dbReference type="Proteomes" id="UP000694397">
    <property type="component" value="Chromosome 6"/>
</dbReference>
<dbReference type="SUPFAM" id="SSF69318">
    <property type="entry name" value="Integrin alpha N-terminal domain"/>
    <property type="match status" value="1"/>
</dbReference>
<keyword evidence="5" id="KW-0732">Signal</keyword>
<dbReference type="Pfam" id="PF01839">
    <property type="entry name" value="FG-GAP"/>
    <property type="match status" value="2"/>
</dbReference>
<keyword evidence="9 16" id="KW-1133">Transmembrane helix</keyword>
<dbReference type="PANTHER" id="PTHR23220:SF23">
    <property type="entry name" value="INTEGRIN ALPHA-2"/>
    <property type="match status" value="1"/>
</dbReference>
<accession>A0A8D0CGE5</accession>
<dbReference type="InterPro" id="IPR000413">
    <property type="entry name" value="Integrin_alpha"/>
</dbReference>
<keyword evidence="14" id="KW-0325">Glycoprotein</keyword>
<dbReference type="InterPro" id="IPR013517">
    <property type="entry name" value="FG-GAP"/>
</dbReference>
<dbReference type="GO" id="GO:0033627">
    <property type="term" value="P:cell adhesion mediated by integrin"/>
    <property type="evidence" value="ECO:0007669"/>
    <property type="project" value="TreeGrafter"/>
</dbReference>
<dbReference type="Gene3D" id="1.20.5.930">
    <property type="entry name" value="Bicelle-embedded integrin alpha(iib) transmembrane segment"/>
    <property type="match status" value="1"/>
</dbReference>
<evidence type="ECO:0000256" key="6">
    <source>
        <dbReference type="ARBA" id="ARBA00022737"/>
    </source>
</evidence>
<gene>
    <name evidence="18" type="primary">ITGA2</name>
    <name evidence="18" type="synonym">itga2.2</name>
</gene>
<evidence type="ECO:0000256" key="14">
    <source>
        <dbReference type="ARBA" id="ARBA00023180"/>
    </source>
</evidence>
<evidence type="ECO:0000313" key="18">
    <source>
        <dbReference type="Ensembl" id="ENSSFOP00015068253.1"/>
    </source>
</evidence>
<dbReference type="GO" id="GO:0007229">
    <property type="term" value="P:integrin-mediated signaling pathway"/>
    <property type="evidence" value="ECO:0007669"/>
    <property type="project" value="UniProtKB-KW"/>
</dbReference>
<feature type="transmembrane region" description="Helical" evidence="16">
    <location>
        <begin position="1009"/>
        <end position="1033"/>
    </location>
</feature>
<dbReference type="PROSITE" id="PS50234">
    <property type="entry name" value="VWFA"/>
    <property type="match status" value="1"/>
</dbReference>
<keyword evidence="8 16" id="KW-0130">Cell adhesion</keyword>
<dbReference type="PRINTS" id="PR00453">
    <property type="entry name" value="VWFADOMAIN"/>
</dbReference>
<evidence type="ECO:0000256" key="7">
    <source>
        <dbReference type="ARBA" id="ARBA00022837"/>
    </source>
</evidence>
<reference evidence="18 19" key="1">
    <citation type="submission" date="2019-04" db="EMBL/GenBank/DDBJ databases">
        <authorList>
            <consortium name="Wellcome Sanger Institute Data Sharing"/>
        </authorList>
    </citation>
    <scope>NUCLEOTIDE SEQUENCE [LARGE SCALE GENOMIC DNA]</scope>
</reference>
<dbReference type="GO" id="GO:0046872">
    <property type="term" value="F:metal ion binding"/>
    <property type="evidence" value="ECO:0007669"/>
    <property type="project" value="UniProtKB-KW"/>
</dbReference>
<evidence type="ECO:0000259" key="17">
    <source>
        <dbReference type="PROSITE" id="PS50234"/>
    </source>
</evidence>
<dbReference type="InterPro" id="IPR028994">
    <property type="entry name" value="Integrin_alpha_N"/>
</dbReference>
<dbReference type="Gene3D" id="2.130.10.130">
    <property type="entry name" value="Integrin alpha, N-terminal"/>
    <property type="match status" value="2"/>
</dbReference>
<evidence type="ECO:0000256" key="12">
    <source>
        <dbReference type="ARBA" id="ARBA00023157"/>
    </source>
</evidence>
<keyword evidence="4" id="KW-0479">Metal-binding</keyword>
<evidence type="ECO:0000256" key="10">
    <source>
        <dbReference type="ARBA" id="ARBA00023037"/>
    </source>
</evidence>
<dbReference type="Pfam" id="PF20805">
    <property type="entry name" value="Integrin_A_Ig_2"/>
    <property type="match status" value="1"/>
</dbReference>
<evidence type="ECO:0000256" key="9">
    <source>
        <dbReference type="ARBA" id="ARBA00022989"/>
    </source>
</evidence>
<dbReference type="GO" id="GO:0007160">
    <property type="term" value="P:cell-matrix adhesion"/>
    <property type="evidence" value="ECO:0007669"/>
    <property type="project" value="TreeGrafter"/>
</dbReference>
<dbReference type="InterPro" id="IPR013519">
    <property type="entry name" value="Int_alpha_beta-p"/>
</dbReference>
<dbReference type="AlphaFoldDB" id="A0A8D0CGE5"/>
<keyword evidence="12" id="KW-1015">Disulfide bond</keyword>
<dbReference type="PRINTS" id="PR01185">
    <property type="entry name" value="INTEGRINA"/>
</dbReference>
<evidence type="ECO:0000256" key="1">
    <source>
        <dbReference type="ARBA" id="ARBA00004479"/>
    </source>
</evidence>
<evidence type="ECO:0000256" key="5">
    <source>
        <dbReference type="ARBA" id="ARBA00022729"/>
    </source>
</evidence>
<keyword evidence="3 16" id="KW-0812">Transmembrane</keyword>
<comment type="similarity">
    <text evidence="2 16">Belongs to the integrin alpha chain family.</text>
</comment>
<sequence length="1042" mass="113855">GLPQPCSGRAVSDSVCNCSFNVGKSGAKVFSGPVADEFGYTVRQFQNHQGKWLLVGSPWSGYKTNRKGDVYKCEIPGSKTTCERLNLQNSVNVAAVNNINTNMSLGLTLIETPKTSGFMTCGPLWAQQCGSQYYYPGICTEVTPLFQPLPSFSPAIQKCGGPMDIVIVLDGSNSIWPWPPVVEFLKKLLGSLEISPSNTQVSIIQYAVDSAFEFQLNTYKTKAEVVNAAAGIAQMQGTATNTFHAIDTARKNAFLPENGGRPGATKVMVVVTDGESHDKDQRDEVIKKCEDAKITRFGIAVLGYYLRNDIDTKNLIMEIKSIASSPSEKYFFNVSAEEALLEIAGTLGDRIFNLEGTGKGGDSFQMEMSQVGFSAHYSSMEDVLMLGAVGAYAWSGTVVHQTAQKSEVFPKNTFENILEDRNDSSLLGYSVTTLVDTNSVFYVAGAPRSRHTGQVVVYTVDNKKQPKILTSQRGDQIGSYFGSVLCPLDVDKDSVSDLLLVGAPTFMSELKKEIGKVYVFSVSKGILTSDGSLVGPSSSENARFGMAIAAAPDLNLDGFNDVVVGAPLEDSNRGVLYVFNGDKKFIRKQYSQKILGSELDPKLQYFGRSLNVNGDLNDDSIPDVSIGAYGKVVQLWSKRIASVKTTASFNPENINILNKITGLTICTLFLFFPAVITCNLTLDADLLSYRAVSRGLFSSNNERFLKEDITLHSEEIPFTKDCGSDDVCDSDLVLNVNTSPEISSPLLVSFNNRRLSFEVLMENKLENAYNARVITTYSENLFYASIIPPSDGTEVKCTPGKDSNTLSCQVGYPVLKPNDRVTFGINFDFNLNERQKEARVSMVAESDSKEKNAADNTVTVSIPVLYDSEVILTRYKILFIIHLLSLTIEKQCPVFPSKVSTGNFPVSLAYLIVSLPVSTRSGNPLLYITGVLTDLVNPLKIGREVYTPSFSKESLRGIQELDCKTAKCESMKCVFADMDVKRDYFVNITTRIWNGTFASATKPGEKGDLPIGVIVGSVIGGLLLLALAVLLLWKVRLRLLKV</sequence>
<evidence type="ECO:0000256" key="8">
    <source>
        <dbReference type="ARBA" id="ARBA00022889"/>
    </source>
</evidence>
<feature type="repeat" description="FG-GAP" evidence="15">
    <location>
        <begin position="24"/>
        <end position="82"/>
    </location>
</feature>
<evidence type="ECO:0000256" key="4">
    <source>
        <dbReference type="ARBA" id="ARBA00022723"/>
    </source>
</evidence>
<dbReference type="InterPro" id="IPR048285">
    <property type="entry name" value="Integrin_alpha_Ig-like_2"/>
</dbReference>
<dbReference type="Gene3D" id="2.60.40.1530">
    <property type="entry name" value="ntegrin, alpha v. Chain A, domain 4"/>
    <property type="match status" value="1"/>
</dbReference>
<keyword evidence="11 16" id="KW-0472">Membrane</keyword>
<dbReference type="SMART" id="SM00191">
    <property type="entry name" value="Int_alpha"/>
    <property type="match status" value="5"/>
</dbReference>
<dbReference type="Pfam" id="PF20806">
    <property type="entry name" value="Integrin_A_Ig_3"/>
    <property type="match status" value="1"/>
</dbReference>
<evidence type="ECO:0000313" key="19">
    <source>
        <dbReference type="Proteomes" id="UP000694397"/>
    </source>
</evidence>
<dbReference type="Gene3D" id="2.60.40.1510">
    <property type="entry name" value="ntegrin, alpha v. Chain A, domain 3"/>
    <property type="match status" value="1"/>
</dbReference>
<evidence type="ECO:0000256" key="2">
    <source>
        <dbReference type="ARBA" id="ARBA00008054"/>
    </source>
</evidence>
<dbReference type="GO" id="GO:0098609">
    <property type="term" value="P:cell-cell adhesion"/>
    <property type="evidence" value="ECO:0007669"/>
    <property type="project" value="TreeGrafter"/>
</dbReference>
<dbReference type="PANTHER" id="PTHR23220">
    <property type="entry name" value="INTEGRIN ALPHA"/>
    <property type="match status" value="1"/>
</dbReference>
<dbReference type="GO" id="GO:0005178">
    <property type="term" value="F:integrin binding"/>
    <property type="evidence" value="ECO:0007669"/>
    <property type="project" value="TreeGrafter"/>
</dbReference>
<dbReference type="InterPro" id="IPR036465">
    <property type="entry name" value="vWFA_dom_sf"/>
</dbReference>
<dbReference type="GO" id="GO:0009897">
    <property type="term" value="C:external side of plasma membrane"/>
    <property type="evidence" value="ECO:0007669"/>
    <property type="project" value="TreeGrafter"/>
</dbReference>
<feature type="repeat" description="FG-GAP" evidence="15">
    <location>
        <begin position="467"/>
        <end position="529"/>
    </location>
</feature>
<proteinExistence type="inferred from homology"/>
<comment type="subcellular location">
    <subcellularLocation>
        <location evidence="1 16">Membrane</location>
        <topology evidence="1 16">Single-pass type I membrane protein</topology>
    </subcellularLocation>
</comment>
<keyword evidence="10 16" id="KW-0401">Integrin</keyword>
<feature type="domain" description="VWFA" evidence="17">
    <location>
        <begin position="164"/>
        <end position="351"/>
    </location>
</feature>
<evidence type="ECO:0000256" key="16">
    <source>
        <dbReference type="RuleBase" id="RU003762"/>
    </source>
</evidence>
<dbReference type="InterPro" id="IPR002035">
    <property type="entry name" value="VWF_A"/>
</dbReference>
<dbReference type="Pfam" id="PF00092">
    <property type="entry name" value="VWA"/>
    <property type="match status" value="1"/>
</dbReference>
<dbReference type="InterPro" id="IPR032695">
    <property type="entry name" value="Integrin_dom_sf"/>
</dbReference>
<evidence type="ECO:0000256" key="15">
    <source>
        <dbReference type="PROSITE-ProRule" id="PRU00803"/>
    </source>
</evidence>
<name>A0A8D0CGE5_SCLFO</name>
<reference evidence="18" key="3">
    <citation type="submission" date="2025-09" db="UniProtKB">
        <authorList>
            <consortium name="Ensembl"/>
        </authorList>
    </citation>
    <scope>IDENTIFICATION</scope>
</reference>
<keyword evidence="7" id="KW-0106">Calcium</keyword>
<dbReference type="SUPFAM" id="SSF69179">
    <property type="entry name" value="Integrin domains"/>
    <property type="match status" value="2"/>
</dbReference>
<dbReference type="Gene3D" id="3.40.50.410">
    <property type="entry name" value="von Willebrand factor, type A domain"/>
    <property type="match status" value="1"/>
</dbReference>
<feature type="repeat" description="FG-GAP" evidence="15">
    <location>
        <begin position="530"/>
        <end position="588"/>
    </location>
</feature>
<keyword evidence="13 16" id="KW-0675">Receptor</keyword>
<dbReference type="GO" id="GO:0008305">
    <property type="term" value="C:integrin complex"/>
    <property type="evidence" value="ECO:0007669"/>
    <property type="project" value="InterPro"/>
</dbReference>
<evidence type="ECO:0000256" key="11">
    <source>
        <dbReference type="ARBA" id="ARBA00023136"/>
    </source>
</evidence>
<protein>
    <submittedName>
        <fullName evidence="18">Integrin subunit alpha 2</fullName>
    </submittedName>
</protein>
<keyword evidence="6" id="KW-0677">Repeat</keyword>
<dbReference type="Ensembl" id="ENSSFOT00015055298.1">
    <property type="protein sequence ID" value="ENSSFOP00015068253.1"/>
    <property type="gene ID" value="ENSSFOG00015017736.2"/>
</dbReference>
<organism evidence="18 19">
    <name type="scientific">Scleropages formosus</name>
    <name type="common">Asian bonytongue</name>
    <name type="synonym">Osteoglossum formosum</name>
    <dbReference type="NCBI Taxonomy" id="113540"/>
    <lineage>
        <taxon>Eukaryota</taxon>
        <taxon>Metazoa</taxon>
        <taxon>Chordata</taxon>
        <taxon>Craniata</taxon>
        <taxon>Vertebrata</taxon>
        <taxon>Euteleostomi</taxon>
        <taxon>Actinopterygii</taxon>
        <taxon>Neopterygii</taxon>
        <taxon>Teleostei</taxon>
        <taxon>Osteoglossocephala</taxon>
        <taxon>Osteoglossomorpha</taxon>
        <taxon>Osteoglossiformes</taxon>
        <taxon>Osteoglossidae</taxon>
        <taxon>Scleropages</taxon>
    </lineage>
</organism>